<sequence length="97" mass="10762">MSKISLMDKSNLIQGLGFTLALVALFDPRARIGHEHINIGRPSFIVDLETSQIHSFFLSKTVTPSSSLQTFTKSPFHHQIISSKLVESIGLARRISL</sequence>
<comment type="caution">
    <text evidence="1">The sequence shown here is derived from an EMBL/GenBank/DDBJ whole genome shotgun (WGS) entry which is preliminary data.</text>
</comment>
<keyword evidence="2" id="KW-1185">Reference proteome</keyword>
<name>A0A392S8W7_9FABA</name>
<organism evidence="1 2">
    <name type="scientific">Trifolium medium</name>
    <dbReference type="NCBI Taxonomy" id="97028"/>
    <lineage>
        <taxon>Eukaryota</taxon>
        <taxon>Viridiplantae</taxon>
        <taxon>Streptophyta</taxon>
        <taxon>Embryophyta</taxon>
        <taxon>Tracheophyta</taxon>
        <taxon>Spermatophyta</taxon>
        <taxon>Magnoliopsida</taxon>
        <taxon>eudicotyledons</taxon>
        <taxon>Gunneridae</taxon>
        <taxon>Pentapetalae</taxon>
        <taxon>rosids</taxon>
        <taxon>fabids</taxon>
        <taxon>Fabales</taxon>
        <taxon>Fabaceae</taxon>
        <taxon>Papilionoideae</taxon>
        <taxon>50 kb inversion clade</taxon>
        <taxon>NPAAA clade</taxon>
        <taxon>Hologalegina</taxon>
        <taxon>IRL clade</taxon>
        <taxon>Trifolieae</taxon>
        <taxon>Trifolium</taxon>
    </lineage>
</organism>
<evidence type="ECO:0000313" key="2">
    <source>
        <dbReference type="Proteomes" id="UP000265520"/>
    </source>
</evidence>
<dbReference type="AlphaFoldDB" id="A0A392S8W7"/>
<feature type="non-terminal residue" evidence="1">
    <location>
        <position position="97"/>
    </location>
</feature>
<proteinExistence type="predicted"/>
<evidence type="ECO:0000313" key="1">
    <source>
        <dbReference type="EMBL" id="MCI44335.1"/>
    </source>
</evidence>
<dbReference type="Proteomes" id="UP000265520">
    <property type="component" value="Unassembled WGS sequence"/>
</dbReference>
<accession>A0A392S8W7</accession>
<protein>
    <submittedName>
        <fullName evidence="1">Uncharacterized protein</fullName>
    </submittedName>
</protein>
<dbReference type="EMBL" id="LXQA010329240">
    <property type="protein sequence ID" value="MCI44335.1"/>
    <property type="molecule type" value="Genomic_DNA"/>
</dbReference>
<reference evidence="1 2" key="1">
    <citation type="journal article" date="2018" name="Front. Plant Sci.">
        <title>Red Clover (Trifolium pratense) and Zigzag Clover (T. medium) - A Picture of Genomic Similarities and Differences.</title>
        <authorList>
            <person name="Dluhosova J."/>
            <person name="Istvanek J."/>
            <person name="Nedelnik J."/>
            <person name="Repkova J."/>
        </authorList>
    </citation>
    <scope>NUCLEOTIDE SEQUENCE [LARGE SCALE GENOMIC DNA]</scope>
    <source>
        <strain evidence="2">cv. 10/8</strain>
        <tissue evidence="1">Leaf</tissue>
    </source>
</reference>